<sequence>MFHDQTQSLLDSRDLTGTTQIARYVTGIRVLSNYALSARPFPSPVSIVPDLWPRVWAWVDFLSTYADILAASTVIPPLKPYFFYRWMNFFYWRRLQDHENRLMIASTPGCRVLALRLWLNAPPETDSIGQTGFLLMIETVLLHQDGAACYRDVLEATDGNLTKIAELMKRHLDIVIPLTGPEPHIEMQHLEILRLTLTILIAIDASSPDECSLSMALLRFGLVKTSTFGARALSNVLSSSSPSGQQFCLYLCFVLLQLLCAKIPGKWILSMAIRHGLLHAILSAGRIEFSDQPGNAVLRELLVDIFTPSTLFCYVLADLGEAFKSVKEHHDFARADIGKAWTDFVKVLSRRLRVLNSFNAERKLTERACDNLEEITLS</sequence>
<comment type="caution">
    <text evidence="1">The sequence shown here is derived from an EMBL/GenBank/DDBJ whole genome shotgun (WGS) entry which is preliminary data.</text>
</comment>
<accession>A0AAV9ZXR0</accession>
<evidence type="ECO:0000313" key="1">
    <source>
        <dbReference type="EMBL" id="KAK6995836.1"/>
    </source>
</evidence>
<gene>
    <name evidence="1" type="ORF">R3P38DRAFT_3425457</name>
</gene>
<evidence type="ECO:0000313" key="2">
    <source>
        <dbReference type="Proteomes" id="UP001362999"/>
    </source>
</evidence>
<keyword evidence="2" id="KW-1185">Reference proteome</keyword>
<dbReference type="Proteomes" id="UP001362999">
    <property type="component" value="Unassembled WGS sequence"/>
</dbReference>
<protein>
    <submittedName>
        <fullName evidence="1">Uncharacterized protein</fullName>
    </submittedName>
</protein>
<proteinExistence type="predicted"/>
<dbReference type="AlphaFoldDB" id="A0AAV9ZXR0"/>
<name>A0AAV9ZXR0_9AGAR</name>
<reference evidence="1 2" key="1">
    <citation type="journal article" date="2024" name="J Genomics">
        <title>Draft genome sequencing and assembly of Favolaschia claudopus CIRM-BRFM 2984 isolated from oak limbs.</title>
        <authorList>
            <person name="Navarro D."/>
            <person name="Drula E."/>
            <person name="Chaduli D."/>
            <person name="Cazenave R."/>
            <person name="Ahrendt S."/>
            <person name="Wang J."/>
            <person name="Lipzen A."/>
            <person name="Daum C."/>
            <person name="Barry K."/>
            <person name="Grigoriev I.V."/>
            <person name="Favel A."/>
            <person name="Rosso M.N."/>
            <person name="Martin F."/>
        </authorList>
    </citation>
    <scope>NUCLEOTIDE SEQUENCE [LARGE SCALE GENOMIC DNA]</scope>
    <source>
        <strain evidence="1 2">CIRM-BRFM 2984</strain>
    </source>
</reference>
<organism evidence="1 2">
    <name type="scientific">Favolaschia claudopus</name>
    <dbReference type="NCBI Taxonomy" id="2862362"/>
    <lineage>
        <taxon>Eukaryota</taxon>
        <taxon>Fungi</taxon>
        <taxon>Dikarya</taxon>
        <taxon>Basidiomycota</taxon>
        <taxon>Agaricomycotina</taxon>
        <taxon>Agaricomycetes</taxon>
        <taxon>Agaricomycetidae</taxon>
        <taxon>Agaricales</taxon>
        <taxon>Marasmiineae</taxon>
        <taxon>Mycenaceae</taxon>
        <taxon>Favolaschia</taxon>
    </lineage>
</organism>
<dbReference type="EMBL" id="JAWWNJ010000101">
    <property type="protein sequence ID" value="KAK6995836.1"/>
    <property type="molecule type" value="Genomic_DNA"/>
</dbReference>